<evidence type="ECO:0000256" key="1">
    <source>
        <dbReference type="ARBA" id="ARBA00004613"/>
    </source>
</evidence>
<sequence>MTDELAAAKDNRSVEACEVAVAEDSAQGAVLASVSTPLGADKLLLRAAQISETLSQMPMMAVEMLSEDANIDYTKLLGKGLGIQLNLLGGGERHFHGLIIQMMQLGRRGRYLVYHAQVRPWLWLLSRTSDCKVFQNKTVKDIVSDVFADYPDAKFEWRLTGTYGRRVYTVQYRETDLNFVLRLLELEGIGWYFEHAQGKHTLVLTDSISKHKPFPDYEEIGYRNQNEVLRKERESVLAWKLMQQVQPGKVVLQDYDFTRSSVDLKQQRADPQKHAQAEGEIYDYPGLYVKEAEGSQYAQVRMEAFNARACQGEGASDARGLACGRTFKLKGVPRKAENTEYLVTSTRISIEQADYEATQSQEGSRYHCDFTVLDAAVAYRPERLTPKPFVQGPQTALVVGPGGEEIHTDTYGRVKVQFHWDRYGKKDDKSSCWVRVSQPWAGKNFGFQAIPRIGQEVIVDFLEGDPDQPIITGRVYNDLNMPPWELPGNKTQTGVLTRSSQDGVYDNANAIRFEDKKGAEQLWIHAEKNQDIEVENDETHWVGRDRKKTIDNDETSHIKHDRTETVDNNETITVHGARTETVDKDETITIHGQRTEVVDKDETISIHGQRTEAVDKNETITIGGARTESVAKDESITIGGGRTESVSKDESISIGGSRTESVAKDESITIGGARIENVSKDETISIGGGRTENVGKDESVTVGGGRTVSVGKADKLDVAKTLTINAGDAITIQTGSAKIEMKKDGTIKISGKDITIDGSGKINVKASSDVVIKGSKVLNN</sequence>
<protein>
    <submittedName>
        <fullName evidence="6">Type VI secretion system Vgr family protein</fullName>
    </submittedName>
</protein>
<dbReference type="Gene3D" id="2.30.110.50">
    <property type="match status" value="1"/>
</dbReference>
<name>A0ABV7H187_9BURK</name>
<dbReference type="InterPro" id="IPR050708">
    <property type="entry name" value="T6SS_VgrG/RHS"/>
</dbReference>
<dbReference type="SUPFAM" id="SSF69279">
    <property type="entry name" value="Phage tail proteins"/>
    <property type="match status" value="2"/>
</dbReference>
<reference evidence="7" key="1">
    <citation type="journal article" date="2019" name="Int. J. Syst. Evol. Microbiol.">
        <title>The Global Catalogue of Microorganisms (GCM) 10K type strain sequencing project: providing services to taxonomists for standard genome sequencing and annotation.</title>
        <authorList>
            <consortium name="The Broad Institute Genomics Platform"/>
            <consortium name="The Broad Institute Genome Sequencing Center for Infectious Disease"/>
            <person name="Wu L."/>
            <person name="Ma J."/>
        </authorList>
    </citation>
    <scope>NUCLEOTIDE SEQUENCE [LARGE SCALE GENOMIC DNA]</scope>
    <source>
        <strain evidence="7">KCTC 52168</strain>
    </source>
</reference>
<keyword evidence="7" id="KW-1185">Reference proteome</keyword>
<dbReference type="PANTHER" id="PTHR32305">
    <property type="match status" value="1"/>
</dbReference>
<dbReference type="PANTHER" id="PTHR32305:SF15">
    <property type="entry name" value="PROTEIN RHSA-RELATED"/>
    <property type="match status" value="1"/>
</dbReference>
<dbReference type="SUPFAM" id="SSF69255">
    <property type="entry name" value="gp5 N-terminal domain-like"/>
    <property type="match status" value="1"/>
</dbReference>
<dbReference type="InterPro" id="IPR037026">
    <property type="entry name" value="Vgr_OB-fold_dom_sf"/>
</dbReference>
<feature type="domain" description="Gp5/Type VI secretion system Vgr C-terminal trimerisation" evidence="5">
    <location>
        <begin position="493"/>
        <end position="606"/>
    </location>
</feature>
<dbReference type="InterPro" id="IPR054030">
    <property type="entry name" value="Gp5_Vgr_C"/>
</dbReference>
<evidence type="ECO:0000259" key="4">
    <source>
        <dbReference type="Pfam" id="PF04717"/>
    </source>
</evidence>
<gene>
    <name evidence="6" type="ORF">ACFOEN_07865</name>
</gene>
<keyword evidence="3" id="KW-0964">Secreted</keyword>
<dbReference type="EMBL" id="JBHRTI010000004">
    <property type="protein sequence ID" value="MFC3147555.1"/>
    <property type="molecule type" value="Genomic_DNA"/>
</dbReference>
<organism evidence="6 7">
    <name type="scientific">Piscinibacterium candidicorallinum</name>
    <dbReference type="NCBI Taxonomy" id="1793872"/>
    <lineage>
        <taxon>Bacteria</taxon>
        <taxon>Pseudomonadati</taxon>
        <taxon>Pseudomonadota</taxon>
        <taxon>Betaproteobacteria</taxon>
        <taxon>Burkholderiales</taxon>
        <taxon>Piscinibacterium</taxon>
    </lineage>
</organism>
<feature type="domain" description="Gp5/Type VI secretion system Vgr protein OB-fold" evidence="4">
    <location>
        <begin position="408"/>
        <end position="476"/>
    </location>
</feature>
<proteinExistence type="inferred from homology"/>
<dbReference type="Pfam" id="PF04717">
    <property type="entry name" value="Phage_base_V"/>
    <property type="match status" value="1"/>
</dbReference>
<dbReference type="InterPro" id="IPR017847">
    <property type="entry name" value="T6SS_RhsGE_Vgr_subset"/>
</dbReference>
<evidence type="ECO:0000256" key="3">
    <source>
        <dbReference type="ARBA" id="ARBA00022525"/>
    </source>
</evidence>
<feature type="domain" description="Gp5/Type VI secretion system Vgr C-terminal trimerisation" evidence="5">
    <location>
        <begin position="660"/>
        <end position="730"/>
    </location>
</feature>
<dbReference type="Gene3D" id="3.55.50.10">
    <property type="entry name" value="Baseplate protein-like domains"/>
    <property type="match status" value="1"/>
</dbReference>
<dbReference type="Gene3D" id="4.10.220.110">
    <property type="match status" value="1"/>
</dbReference>
<comment type="caution">
    <text evidence="6">The sequence shown here is derived from an EMBL/GenBank/DDBJ whole genome shotgun (WGS) entry which is preliminary data.</text>
</comment>
<dbReference type="InterPro" id="IPR006533">
    <property type="entry name" value="T6SS_Vgr_RhsGE"/>
</dbReference>
<comment type="subcellular location">
    <subcellularLocation>
        <location evidence="1">Secreted</location>
    </subcellularLocation>
</comment>
<evidence type="ECO:0000259" key="5">
    <source>
        <dbReference type="Pfam" id="PF22178"/>
    </source>
</evidence>
<dbReference type="InterPro" id="IPR006531">
    <property type="entry name" value="Gp5/Vgr_OB"/>
</dbReference>
<dbReference type="Pfam" id="PF22178">
    <property type="entry name" value="Gp5_trimer_C"/>
    <property type="match status" value="2"/>
</dbReference>
<accession>A0ABV7H187</accession>
<comment type="similarity">
    <text evidence="2">Belongs to the VgrG protein family.</text>
</comment>
<evidence type="ECO:0000313" key="6">
    <source>
        <dbReference type="EMBL" id="MFC3147555.1"/>
    </source>
</evidence>
<dbReference type="NCBIfam" id="TIGR03361">
    <property type="entry name" value="VI_Rhs_Vgr"/>
    <property type="match status" value="1"/>
</dbReference>
<dbReference type="SUPFAM" id="SSF69349">
    <property type="entry name" value="Phage fibre proteins"/>
    <property type="match status" value="2"/>
</dbReference>
<dbReference type="Proteomes" id="UP001595556">
    <property type="component" value="Unassembled WGS sequence"/>
</dbReference>
<dbReference type="Gene3D" id="2.40.50.230">
    <property type="entry name" value="Gp5 N-terminal domain"/>
    <property type="match status" value="1"/>
</dbReference>
<dbReference type="NCBIfam" id="TIGR01646">
    <property type="entry name" value="vgr_GE"/>
    <property type="match status" value="1"/>
</dbReference>
<dbReference type="RefSeq" id="WP_414859576.1">
    <property type="nucleotide sequence ID" value="NZ_CP180191.1"/>
</dbReference>
<dbReference type="Pfam" id="PF05954">
    <property type="entry name" value="Phage_GPD"/>
    <property type="match status" value="1"/>
</dbReference>
<evidence type="ECO:0000256" key="2">
    <source>
        <dbReference type="ARBA" id="ARBA00005558"/>
    </source>
</evidence>
<evidence type="ECO:0000313" key="7">
    <source>
        <dbReference type="Proteomes" id="UP001595556"/>
    </source>
</evidence>